<dbReference type="InterPro" id="IPR000757">
    <property type="entry name" value="Beta-glucanase-like"/>
</dbReference>
<evidence type="ECO:0000313" key="6">
    <source>
        <dbReference type="Proteomes" id="UP000654345"/>
    </source>
</evidence>
<dbReference type="EMBL" id="BNJG01000002">
    <property type="protein sequence ID" value="GHO56817.1"/>
    <property type="molecule type" value="Genomic_DNA"/>
</dbReference>
<dbReference type="Pfam" id="PF26113">
    <property type="entry name" value="GH16_XgeA"/>
    <property type="match status" value="1"/>
</dbReference>
<organism evidence="5 6">
    <name type="scientific">Ktedonobacter robiniae</name>
    <dbReference type="NCBI Taxonomy" id="2778365"/>
    <lineage>
        <taxon>Bacteria</taxon>
        <taxon>Bacillati</taxon>
        <taxon>Chloroflexota</taxon>
        <taxon>Ktedonobacteria</taxon>
        <taxon>Ktedonobacterales</taxon>
        <taxon>Ktedonobacteraceae</taxon>
        <taxon>Ktedonobacter</taxon>
    </lineage>
</organism>
<dbReference type="SUPFAM" id="SSF49785">
    <property type="entry name" value="Galactose-binding domain-like"/>
    <property type="match status" value="3"/>
</dbReference>
<feature type="domain" description="GH16" evidence="4">
    <location>
        <begin position="327"/>
        <end position="593"/>
    </location>
</feature>
<dbReference type="InterPro" id="IPR006103">
    <property type="entry name" value="Glyco_hydro_2_cat"/>
</dbReference>
<dbReference type="InterPro" id="IPR013320">
    <property type="entry name" value="ConA-like_dom_sf"/>
</dbReference>
<protein>
    <recommendedName>
        <fullName evidence="7">Coagulation factor 5/8 type domain protein</fullName>
    </recommendedName>
</protein>
<keyword evidence="6" id="KW-1185">Reference proteome</keyword>
<feature type="domain" description="F5/8 type C" evidence="3">
    <location>
        <begin position="54"/>
        <end position="190"/>
    </location>
</feature>
<dbReference type="Pfam" id="PF22633">
    <property type="entry name" value="F5_F8_type_C_2"/>
    <property type="match status" value="1"/>
</dbReference>
<dbReference type="CDD" id="cd02182">
    <property type="entry name" value="GH16_Strep_laminarinase_like"/>
    <property type="match status" value="1"/>
</dbReference>
<feature type="compositionally biased region" description="Low complexity" evidence="2">
    <location>
        <begin position="600"/>
        <end position="609"/>
    </location>
</feature>
<dbReference type="PROSITE" id="PS51762">
    <property type="entry name" value="GH16_2"/>
    <property type="match status" value="1"/>
</dbReference>
<dbReference type="Pfam" id="PF00754">
    <property type="entry name" value="F5_F8_type_C"/>
    <property type="match status" value="2"/>
</dbReference>
<dbReference type="Pfam" id="PF02836">
    <property type="entry name" value="Glyco_hydro_2_C"/>
    <property type="match status" value="1"/>
</dbReference>
<dbReference type="SUPFAM" id="SSF49899">
    <property type="entry name" value="Concanavalin A-like lectins/glucanases"/>
    <property type="match status" value="1"/>
</dbReference>
<dbReference type="SUPFAM" id="SSF51445">
    <property type="entry name" value="(Trans)glycosidases"/>
    <property type="match status" value="1"/>
</dbReference>
<dbReference type="InterPro" id="IPR017853">
    <property type="entry name" value="GH"/>
</dbReference>
<reference evidence="5 6" key="1">
    <citation type="journal article" date="2021" name="Int. J. Syst. Evol. Microbiol.">
        <title>Reticulibacter mediterranei gen. nov., sp. nov., within the new family Reticulibacteraceae fam. nov., and Ktedonospora formicarum gen. nov., sp. nov., Ktedonobacter robiniae sp. nov., Dictyobacter formicarum sp. nov. and Dictyobacter arantiisoli sp. nov., belonging to the class Ktedonobacteria.</title>
        <authorList>
            <person name="Yabe S."/>
            <person name="Zheng Y."/>
            <person name="Wang C.M."/>
            <person name="Sakai Y."/>
            <person name="Abe K."/>
            <person name="Yokota A."/>
            <person name="Donadio S."/>
            <person name="Cavaletti L."/>
            <person name="Monciardini P."/>
        </authorList>
    </citation>
    <scope>NUCLEOTIDE SEQUENCE [LARGE SCALE GENOMIC DNA]</scope>
    <source>
        <strain evidence="5 6">SOSP1-30</strain>
    </source>
</reference>
<dbReference type="Proteomes" id="UP000654345">
    <property type="component" value="Unassembled WGS sequence"/>
</dbReference>
<sequence>MPQPVMGKRADLPLAARSHSDARARARKCLKGLAFSLALSTVLVSLLLASPLFTSISRVHAAATLLSQNQPATASSTESAGTPASAAVDGNTGTRWGSAFSDPQWLQVDLGATASISQVVLNWETAYGKAYQIQVSSDGTNWSSIYSTTTGAGGTETLNISGTGRYVRMYGTQRATGYGYSLWEFQVYGALQGAGCGTTNAALNKSATASSIQSSDLAASNAVDGNTGTRWGSASSDPQWLQVDLGSSQSICKVVLQWEAAYGKAYQIQVSNDASTWTNIYSTTTGAGGTETLNISGSGRYIRMYGTQRGTGYGYSLWEFQVYTGGTSTTPTPTPTQPAGWTPVWSANFTGSAGSSPSANDWTLDTGTSYPGGPANWGTSEVETMSSLTSNVSLDGSGHLNITALNSNGSWTSGRIETKRSDFAAPAGGQMMISASIKQPNPANGLGYWPKFWLMGADYRNNISSWPSVGELDVMENVNGRSLEAATMHCGTAPNGPCNEYNGKTSGLATCSGCQTDYHTYSVIIDRTLSDEQVRFYLDNQQIWIVSESQVGVSTWQAAIDHGFFMVFDLAIGGSFPNTVCGCTSPSSATSSGGTLSLGSLSVSQKTGTPPTPLTTPPVPTTPSVVHVTGTQGNWQLNVNGSPYQVKGLTYGPPAAAADAYMPDLKSMGVNTIRTWGTDASSKPLLDSAAAYGIKVVNGFWLNQGADYLNDTTYKTNTLNDIKNWVTTYKDHPGVLMWDVGNEVILTMQNTYSGTQLEQERNAYAQYVDQVAQAIHAIDPNHPVTSTDAWTGAWAYYKANSPNLDLYAVNSYGAVCSVKQDWINGGYTKPYILTEGGAPGEWEVPNDANGVPTEPTDVQKRDAYPSDWNCITGHTGVALGGTLFNYGIENDFGGVWLNLLTGGWKRLAYHSLKQAYSGQSSANTPPVISSMSVSPSTNVPAGGQFTVSVSTSDPNNDPVRYNLMFTHKYVDGGTGLSYATFTQTGAGTFSVTAPQQMGVWKVYVYAYDGQGNVGIETKSFKVGPPPVNGTNVSTGKPTTASSYQATGTGAPFPASNATDGNFSTRWASDWSDPQWLQVDLGQVTSIKHIQLAWESAYGSAYQIQTSNDGTNWTTIYSTTSGDGGFDDFDVTGSGRYVRLYATQRGTTYGYSLWEFGIYA</sequence>
<comment type="caution">
    <text evidence="5">The sequence shown here is derived from an EMBL/GenBank/DDBJ whole genome shotgun (WGS) entry which is preliminary data.</text>
</comment>
<evidence type="ECO:0000256" key="1">
    <source>
        <dbReference type="ARBA" id="ARBA00006865"/>
    </source>
</evidence>
<dbReference type="PANTHER" id="PTHR10963">
    <property type="entry name" value="GLYCOSYL HYDROLASE-RELATED"/>
    <property type="match status" value="1"/>
</dbReference>
<dbReference type="Gene3D" id="3.20.20.80">
    <property type="entry name" value="Glycosidases"/>
    <property type="match status" value="1"/>
</dbReference>
<dbReference type="InterPro" id="IPR000421">
    <property type="entry name" value="FA58C"/>
</dbReference>
<accession>A0ABQ3UWP5</accession>
<evidence type="ECO:0008006" key="7">
    <source>
        <dbReference type="Google" id="ProtNLM"/>
    </source>
</evidence>
<dbReference type="RefSeq" id="WP_236038396.1">
    <property type="nucleotide sequence ID" value="NZ_BNJG01000002.1"/>
</dbReference>
<dbReference type="Gene3D" id="2.60.120.200">
    <property type="match status" value="1"/>
</dbReference>
<proteinExistence type="inferred from homology"/>
<feature type="compositionally biased region" description="Pro residues" evidence="2">
    <location>
        <begin position="610"/>
        <end position="621"/>
    </location>
</feature>
<gene>
    <name evidence="5" type="ORF">KSB_52920</name>
</gene>
<evidence type="ECO:0000259" key="4">
    <source>
        <dbReference type="PROSITE" id="PS51762"/>
    </source>
</evidence>
<dbReference type="InterPro" id="IPR008979">
    <property type="entry name" value="Galactose-bd-like_sf"/>
</dbReference>
<feature type="domain" description="F5/8 type C" evidence="3">
    <location>
        <begin position="191"/>
        <end position="325"/>
    </location>
</feature>
<evidence type="ECO:0000256" key="2">
    <source>
        <dbReference type="SAM" id="MobiDB-lite"/>
    </source>
</evidence>
<comment type="similarity">
    <text evidence="1">Belongs to the glycosyl hydrolase 16 family.</text>
</comment>
<dbReference type="PROSITE" id="PS50022">
    <property type="entry name" value="FA58C_3"/>
    <property type="match status" value="3"/>
</dbReference>
<dbReference type="Gene3D" id="2.60.120.260">
    <property type="entry name" value="Galactose-binding domain-like"/>
    <property type="match status" value="3"/>
</dbReference>
<dbReference type="PANTHER" id="PTHR10963:SF55">
    <property type="entry name" value="GLYCOSIDE HYDROLASE FAMILY 16 PROTEIN"/>
    <property type="match status" value="1"/>
</dbReference>
<evidence type="ECO:0000259" key="3">
    <source>
        <dbReference type="PROSITE" id="PS50022"/>
    </source>
</evidence>
<name>A0ABQ3UWP5_9CHLR</name>
<dbReference type="InterPro" id="IPR050546">
    <property type="entry name" value="Glycosyl_Hydrlase_16"/>
</dbReference>
<evidence type="ECO:0000313" key="5">
    <source>
        <dbReference type="EMBL" id="GHO56817.1"/>
    </source>
</evidence>
<feature type="region of interest" description="Disordered" evidence="2">
    <location>
        <begin position="600"/>
        <end position="621"/>
    </location>
</feature>
<feature type="domain" description="F5/8 type C" evidence="3">
    <location>
        <begin position="1022"/>
        <end position="1159"/>
    </location>
</feature>